<keyword evidence="2" id="KW-1185">Reference proteome</keyword>
<dbReference type="Proteomes" id="UP000887578">
    <property type="component" value="Unplaced"/>
</dbReference>
<protein>
    <submittedName>
        <fullName evidence="3">Peptidase aspartic putative domain-containing protein</fullName>
    </submittedName>
</protein>
<dbReference type="InterPro" id="IPR008737">
    <property type="entry name" value="DUF1758"/>
</dbReference>
<proteinExistence type="predicted"/>
<evidence type="ECO:0000313" key="3">
    <source>
        <dbReference type="WBParaSite" id="PDA_v2.g555.t1"/>
    </source>
</evidence>
<feature type="domain" description="DUF1758" evidence="1">
    <location>
        <begin position="103"/>
        <end position="238"/>
    </location>
</feature>
<evidence type="ECO:0000313" key="2">
    <source>
        <dbReference type="Proteomes" id="UP000887578"/>
    </source>
</evidence>
<dbReference type="Pfam" id="PF05585">
    <property type="entry name" value="DUF1758"/>
    <property type="match status" value="1"/>
</dbReference>
<accession>A0A914QP20</accession>
<organism evidence="2 3">
    <name type="scientific">Panagrolaimus davidi</name>
    <dbReference type="NCBI Taxonomy" id="227884"/>
    <lineage>
        <taxon>Eukaryota</taxon>
        <taxon>Metazoa</taxon>
        <taxon>Ecdysozoa</taxon>
        <taxon>Nematoda</taxon>
        <taxon>Chromadorea</taxon>
        <taxon>Rhabditida</taxon>
        <taxon>Tylenchina</taxon>
        <taxon>Panagrolaimomorpha</taxon>
        <taxon>Panagrolaimoidea</taxon>
        <taxon>Panagrolaimidae</taxon>
        <taxon>Panagrolaimus</taxon>
    </lineage>
</organism>
<dbReference type="WBParaSite" id="PDA_v2.g555.t1">
    <property type="protein sequence ID" value="PDA_v2.g555.t1"/>
    <property type="gene ID" value="PDA_v2.g555"/>
</dbReference>
<reference evidence="3" key="1">
    <citation type="submission" date="2022-11" db="UniProtKB">
        <authorList>
            <consortium name="WormBaseParasite"/>
        </authorList>
    </citation>
    <scope>IDENTIFICATION</scope>
</reference>
<evidence type="ECO:0000259" key="1">
    <source>
        <dbReference type="Pfam" id="PF05585"/>
    </source>
</evidence>
<dbReference type="AlphaFoldDB" id="A0A914QP20"/>
<sequence>MKCSLCDGNHWASNCTKYATPDEKLKQLRSKNYCTKCSRSNHETKNCLSKIACRICSGNHFDYLCKNVRESNKSSAFISVEKRQGNLMTKDITVINPITKETADTVVIFDSGSQQSYVSDRIIQQPKLEKVSKEKINVIGFGAKSSSYMSSLVKLQIKTEEGHKEILANSTKSIAKSVPVLYPKCSDSNDIKTVYKTPEILIGMDYFFDIINSFEKCSDNLFIINSNVGKIFCKKTPKRNKVTVTSLSNTSSPYFDKKQNYLQNTNYAVMNGIQNSSKNKKPHRKYGIRNCFKTLDEKEGKFSSKNGKESIKSETAVKVVNDSNEESAKLQQLQLCGKVKSQKLYDVGLLSNIKLTTYSDVIFDYPVCQPWKPWTSNKIIDQLKLDKVQQEKDQSINKTSNGCGGERLAKNYKKSNKLLNSKKIWYNHGLKEQKDLLKDLESSIKVTGDLNYHHEISNKLTQLNTKITEPFKDRNELLVKLDEVKKENKIIREALNKYVH</sequence>
<name>A0A914QP20_9BILA</name>